<keyword evidence="4" id="KW-0539">Nucleus</keyword>
<comment type="caution">
    <text evidence="6">The sequence shown here is derived from an EMBL/GenBank/DDBJ whole genome shotgun (WGS) entry which is preliminary data.</text>
</comment>
<organism evidence="6 7">
    <name type="scientific">Sesamum alatum</name>
    <dbReference type="NCBI Taxonomy" id="300844"/>
    <lineage>
        <taxon>Eukaryota</taxon>
        <taxon>Viridiplantae</taxon>
        <taxon>Streptophyta</taxon>
        <taxon>Embryophyta</taxon>
        <taxon>Tracheophyta</taxon>
        <taxon>Spermatophyta</taxon>
        <taxon>Magnoliopsida</taxon>
        <taxon>eudicotyledons</taxon>
        <taxon>Gunneridae</taxon>
        <taxon>Pentapetalae</taxon>
        <taxon>asterids</taxon>
        <taxon>lamiids</taxon>
        <taxon>Lamiales</taxon>
        <taxon>Pedaliaceae</taxon>
        <taxon>Sesamum</taxon>
    </lineage>
</organism>
<evidence type="ECO:0000256" key="3">
    <source>
        <dbReference type="ARBA" id="ARBA00023163"/>
    </source>
</evidence>
<dbReference type="Pfam" id="PF02365">
    <property type="entry name" value="NAM"/>
    <property type="match status" value="1"/>
</dbReference>
<keyword evidence="3" id="KW-0804">Transcription</keyword>
<dbReference type="InterPro" id="IPR036093">
    <property type="entry name" value="NAC_dom_sf"/>
</dbReference>
<keyword evidence="1" id="KW-0805">Transcription regulation</keyword>
<evidence type="ECO:0000256" key="2">
    <source>
        <dbReference type="ARBA" id="ARBA00023125"/>
    </source>
</evidence>
<dbReference type="PANTHER" id="PTHR31719">
    <property type="entry name" value="NAC TRANSCRIPTION FACTOR 56"/>
    <property type="match status" value="1"/>
</dbReference>
<proteinExistence type="predicted"/>
<dbReference type="InterPro" id="IPR003441">
    <property type="entry name" value="NAC-dom"/>
</dbReference>
<dbReference type="EMBL" id="JACGWO010000003">
    <property type="protein sequence ID" value="KAK4431948.1"/>
    <property type="molecule type" value="Genomic_DNA"/>
</dbReference>
<evidence type="ECO:0000256" key="1">
    <source>
        <dbReference type="ARBA" id="ARBA00023015"/>
    </source>
</evidence>
<dbReference type="PROSITE" id="PS51005">
    <property type="entry name" value="NAC"/>
    <property type="match status" value="1"/>
</dbReference>
<reference evidence="6" key="2">
    <citation type="journal article" date="2024" name="Plant">
        <title>Genomic evolution and insights into agronomic trait innovations of Sesamum species.</title>
        <authorList>
            <person name="Miao H."/>
            <person name="Wang L."/>
            <person name="Qu L."/>
            <person name="Liu H."/>
            <person name="Sun Y."/>
            <person name="Le M."/>
            <person name="Wang Q."/>
            <person name="Wei S."/>
            <person name="Zheng Y."/>
            <person name="Lin W."/>
            <person name="Duan Y."/>
            <person name="Cao H."/>
            <person name="Xiong S."/>
            <person name="Wang X."/>
            <person name="Wei L."/>
            <person name="Li C."/>
            <person name="Ma Q."/>
            <person name="Ju M."/>
            <person name="Zhao R."/>
            <person name="Li G."/>
            <person name="Mu C."/>
            <person name="Tian Q."/>
            <person name="Mei H."/>
            <person name="Zhang T."/>
            <person name="Gao T."/>
            <person name="Zhang H."/>
        </authorList>
    </citation>
    <scope>NUCLEOTIDE SEQUENCE</scope>
    <source>
        <strain evidence="6">3651</strain>
    </source>
</reference>
<keyword evidence="7" id="KW-1185">Reference proteome</keyword>
<dbReference type="PANTHER" id="PTHR31719:SF179">
    <property type="entry name" value="OS08G0148400 PROTEIN"/>
    <property type="match status" value="1"/>
</dbReference>
<protein>
    <recommendedName>
        <fullName evidence="5">NAC domain-containing protein</fullName>
    </recommendedName>
</protein>
<evidence type="ECO:0000256" key="4">
    <source>
        <dbReference type="ARBA" id="ARBA00023242"/>
    </source>
</evidence>
<accession>A0AAE1YL22</accession>
<gene>
    <name evidence="6" type="ORF">Salat_0956900</name>
</gene>
<evidence type="ECO:0000259" key="5">
    <source>
        <dbReference type="PROSITE" id="PS51005"/>
    </source>
</evidence>
<evidence type="ECO:0000313" key="7">
    <source>
        <dbReference type="Proteomes" id="UP001293254"/>
    </source>
</evidence>
<dbReference type="AlphaFoldDB" id="A0AAE1YL22"/>
<keyword evidence="2" id="KW-0238">DNA-binding</keyword>
<dbReference type="GO" id="GO:0003677">
    <property type="term" value="F:DNA binding"/>
    <property type="evidence" value="ECO:0007669"/>
    <property type="project" value="UniProtKB-KW"/>
</dbReference>
<feature type="domain" description="NAC" evidence="5">
    <location>
        <begin position="39"/>
        <end position="105"/>
    </location>
</feature>
<name>A0AAE1YL22_9LAMI</name>
<dbReference type="Proteomes" id="UP001293254">
    <property type="component" value="Unassembled WGS sequence"/>
</dbReference>
<reference evidence="6" key="1">
    <citation type="submission" date="2020-06" db="EMBL/GenBank/DDBJ databases">
        <authorList>
            <person name="Li T."/>
            <person name="Hu X."/>
            <person name="Zhang T."/>
            <person name="Song X."/>
            <person name="Zhang H."/>
            <person name="Dai N."/>
            <person name="Sheng W."/>
            <person name="Hou X."/>
            <person name="Wei L."/>
        </authorList>
    </citation>
    <scope>NUCLEOTIDE SEQUENCE</scope>
    <source>
        <strain evidence="6">3651</strain>
        <tissue evidence="6">Leaf</tissue>
    </source>
</reference>
<dbReference type="GO" id="GO:0006355">
    <property type="term" value="P:regulation of DNA-templated transcription"/>
    <property type="evidence" value="ECO:0007669"/>
    <property type="project" value="InterPro"/>
</dbReference>
<evidence type="ECO:0000313" key="6">
    <source>
        <dbReference type="EMBL" id="KAK4431948.1"/>
    </source>
</evidence>
<dbReference type="SUPFAM" id="SSF101941">
    <property type="entry name" value="NAC domain"/>
    <property type="match status" value="1"/>
</dbReference>
<sequence length="105" mass="12600">MENSIQSYENMNHPFPMQTVENQRDQYQLISDEDFFKNMPVGFRFHPSDEELTGYLIQKVRNEPLPPNRIHEVRLYDCSPEFLAGAYGRFRLYQSCFSFLLRLTR</sequence>